<dbReference type="EMBL" id="GL377307">
    <property type="protein sequence ID" value="EFI96595.1"/>
    <property type="molecule type" value="Genomic_DNA"/>
</dbReference>
<reference evidence="3 4" key="1">
    <citation type="journal article" date="2010" name="Nat. Biotechnol.">
        <title>Genome sequence of the model mushroom Schizophyllum commune.</title>
        <authorList>
            <person name="Ohm R.A."/>
            <person name="de Jong J.F."/>
            <person name="Lugones L.G."/>
            <person name="Aerts A."/>
            <person name="Kothe E."/>
            <person name="Stajich J.E."/>
            <person name="de Vries R.P."/>
            <person name="Record E."/>
            <person name="Levasseur A."/>
            <person name="Baker S.E."/>
            <person name="Bartholomew K.A."/>
            <person name="Coutinho P.M."/>
            <person name="Erdmann S."/>
            <person name="Fowler T.J."/>
            <person name="Gathman A.C."/>
            <person name="Lombard V."/>
            <person name="Henrissat B."/>
            <person name="Knabe N."/>
            <person name="Kuees U."/>
            <person name="Lilly W.W."/>
            <person name="Lindquist E."/>
            <person name="Lucas S."/>
            <person name="Magnuson J.K."/>
            <person name="Piumi F."/>
            <person name="Raudaskoski M."/>
            <person name="Salamov A."/>
            <person name="Schmutz J."/>
            <person name="Schwarze F.W.M.R."/>
            <person name="vanKuyk P.A."/>
            <person name="Horton J.S."/>
            <person name="Grigoriev I.V."/>
            <person name="Woesten H.A.B."/>
        </authorList>
    </citation>
    <scope>NUCLEOTIDE SEQUENCE [LARGE SCALE GENOMIC DNA]</scope>
    <source>
        <strain evidence="4">H4-8 / FGSC 9210</strain>
    </source>
</reference>
<dbReference type="HOGENOM" id="CLU_492709_0_0_1"/>
<evidence type="ECO:0000313" key="4">
    <source>
        <dbReference type="Proteomes" id="UP000007431"/>
    </source>
</evidence>
<evidence type="ECO:0000256" key="2">
    <source>
        <dbReference type="SAM" id="MobiDB-lite"/>
    </source>
</evidence>
<name>D8Q684_SCHCM</name>
<dbReference type="Proteomes" id="UP000007431">
    <property type="component" value="Unassembled WGS sequence"/>
</dbReference>
<evidence type="ECO:0000256" key="1">
    <source>
        <dbReference type="SAM" id="Coils"/>
    </source>
</evidence>
<dbReference type="KEGG" id="scm:SCHCO_02580275"/>
<sequence length="553" mass="63160">MNRSTTPSRPAMRWKDRARPKLHEKYVAKYEQLRAESKRAHDELHCHPSERASRRSQILRDFEEQKQRLKDQEDAEWAKMVEDRVKWRVMEIDTRRQAAEIESRQRAGEIQAPMAKRMLAMADVMGNDDPVVQDYLASLERRWLDKLPKQTELGTSAEMKVDGIGLPELAALRNALRKKDRDSKDPPLRRTMEARAQAKPHARHGGDPAHRSRAQSTPSIPATGQHETSTHAQGSHRNRADQPTSVPSRQPDRSPAKVLSPAVERERGAKGQQGRYTIRNPDPSQDDNASRSRARSQTQTRPHRQPADTLFRASTERDAAPPPPPKDRHNPSRPLGDQTRDSSRRARGSTAPQVPLADTEASVDRLRGSRARRTVPITSAGARARSPPPRYSDVASGTSPHHEPRVVDGVSRSSMPSSSGARTVRENEAERDRLERVLEDLADEEYHLPNTKRRIPTELDDEFDVKGQVWRLKGKSLLVIPYRAVYEARRARDDVVDCERGYRPKEDMLAARAALKKATDEEDQLRHDFVEILDRWEEARRRVTSRLLQRSRR</sequence>
<keyword evidence="1" id="KW-0175">Coiled coil</keyword>
<feature type="coiled-coil region" evidence="1">
    <location>
        <begin position="23"/>
        <end position="75"/>
    </location>
</feature>
<dbReference type="GeneID" id="9586993"/>
<feature type="compositionally biased region" description="Basic and acidic residues" evidence="2">
    <location>
        <begin position="314"/>
        <end position="330"/>
    </location>
</feature>
<accession>D8Q684</accession>
<dbReference type="OMA" id="GRSHYDG"/>
<feature type="region of interest" description="Disordered" evidence="2">
    <location>
        <begin position="175"/>
        <end position="431"/>
    </location>
</feature>
<feature type="compositionally biased region" description="Polar residues" evidence="2">
    <location>
        <begin position="214"/>
        <end position="248"/>
    </location>
</feature>
<protein>
    <submittedName>
        <fullName evidence="3">Uncharacterized protein</fullName>
    </submittedName>
</protein>
<dbReference type="VEuPathDB" id="FungiDB:SCHCODRAFT_02580275"/>
<feature type="compositionally biased region" description="Basic and acidic residues" evidence="2">
    <location>
        <begin position="177"/>
        <end position="193"/>
    </location>
</feature>
<organism evidence="4">
    <name type="scientific">Schizophyllum commune (strain H4-8 / FGSC 9210)</name>
    <name type="common">Split gill fungus</name>
    <dbReference type="NCBI Taxonomy" id="578458"/>
    <lineage>
        <taxon>Eukaryota</taxon>
        <taxon>Fungi</taxon>
        <taxon>Dikarya</taxon>
        <taxon>Basidiomycota</taxon>
        <taxon>Agaricomycotina</taxon>
        <taxon>Agaricomycetes</taxon>
        <taxon>Agaricomycetidae</taxon>
        <taxon>Agaricales</taxon>
        <taxon>Schizophyllaceae</taxon>
        <taxon>Schizophyllum</taxon>
    </lineage>
</organism>
<proteinExistence type="predicted"/>
<evidence type="ECO:0000313" key="3">
    <source>
        <dbReference type="EMBL" id="EFI96595.1"/>
    </source>
</evidence>
<gene>
    <name evidence="3" type="ORF">SCHCODRAFT_235626</name>
</gene>
<dbReference type="OrthoDB" id="10339613at2759"/>
<dbReference type="RefSeq" id="XP_003031498.1">
    <property type="nucleotide sequence ID" value="XM_003031452.1"/>
</dbReference>
<keyword evidence="4" id="KW-1185">Reference proteome</keyword>
<dbReference type="InParanoid" id="D8Q684"/>
<dbReference type="AlphaFoldDB" id="D8Q684"/>